<dbReference type="InterPro" id="IPR039498">
    <property type="entry name" value="NTP_transf_5"/>
</dbReference>
<sequence length="469" mass="54819">MRENILLNRLFDLAKEKNQEYLMKIVSKHKLQPYFKQIMNKQIVELENQLQEITNRYKTSMSFLKKLEKNLNEPIVVVKGFSNHQLTKGRILLRGMADIDLLSKNPYELKSLLLNQGFIEKKTETGHELSELQRDDINIDLHKFVPVASYPHDINNNINLNKIMTTEGAIFKGKITYEDIIEHSINLSDKILIPNVNLSLVILCASIFRDYISRIDQLPYFKLINLVEVYLLLQEEDYDSEEFLHLAKKFDAEHSIEFINSLLVEIYQVNLLKSPPKLKYYPQILFWNFNEWFIQENLVDAIFNIDFESVLKSMGAKTHEINDSDILIIDFLNEGNVLQGHYASKKNHYKSISIEVKWLETLKLTLFIYDIHYIHENDIISINLGESDSKLTFFGSESRQKTFGAPKKYGKISHNLDGNTLSIEFVLTQAELYKYLLADNKLGISIYIEKHEKENELNCIFPIIISRNE</sequence>
<gene>
    <name evidence="1" type="ORF">PTI45_00222</name>
</gene>
<accession>A0A1E3L9V2</accession>
<reference evidence="1 2" key="1">
    <citation type="submission" date="2016-08" db="EMBL/GenBank/DDBJ databases">
        <title>Genome sequencing of Paenibacillus sp. TI45-13ar, isolated from Korean traditional nuruk.</title>
        <authorList>
            <person name="Kim S.-J."/>
        </authorList>
    </citation>
    <scope>NUCLEOTIDE SEQUENCE [LARGE SCALE GENOMIC DNA]</scope>
    <source>
        <strain evidence="1 2">TI45-13ar</strain>
    </source>
</reference>
<proteinExistence type="predicted"/>
<organism evidence="1 2">
    <name type="scientific">Paenibacillus nuruki</name>
    <dbReference type="NCBI Taxonomy" id="1886670"/>
    <lineage>
        <taxon>Bacteria</taxon>
        <taxon>Bacillati</taxon>
        <taxon>Bacillota</taxon>
        <taxon>Bacilli</taxon>
        <taxon>Bacillales</taxon>
        <taxon>Paenibacillaceae</taxon>
        <taxon>Paenibacillus</taxon>
    </lineage>
</organism>
<evidence type="ECO:0008006" key="3">
    <source>
        <dbReference type="Google" id="ProtNLM"/>
    </source>
</evidence>
<name>A0A1E3L9V2_9BACL</name>
<dbReference type="Proteomes" id="UP000094578">
    <property type="component" value="Unassembled WGS sequence"/>
</dbReference>
<dbReference type="EMBL" id="MDER01000007">
    <property type="protein sequence ID" value="ODP30361.1"/>
    <property type="molecule type" value="Genomic_DNA"/>
</dbReference>
<dbReference type="STRING" id="1886670.PTI45_00222"/>
<comment type="caution">
    <text evidence="1">The sequence shown here is derived from an EMBL/GenBank/DDBJ whole genome shotgun (WGS) entry which is preliminary data.</text>
</comment>
<keyword evidence="2" id="KW-1185">Reference proteome</keyword>
<protein>
    <recommendedName>
        <fullName evidence="3">Nucleotidyltransferase family protein</fullName>
    </recommendedName>
</protein>
<dbReference type="AlphaFoldDB" id="A0A1E3L9V2"/>
<dbReference type="Pfam" id="PF14907">
    <property type="entry name" value="NTP_transf_5"/>
    <property type="match status" value="1"/>
</dbReference>
<evidence type="ECO:0000313" key="1">
    <source>
        <dbReference type="EMBL" id="ODP30361.1"/>
    </source>
</evidence>
<evidence type="ECO:0000313" key="2">
    <source>
        <dbReference type="Proteomes" id="UP000094578"/>
    </source>
</evidence>
<dbReference type="RefSeq" id="WP_069325719.1">
    <property type="nucleotide sequence ID" value="NZ_MDER01000007.1"/>
</dbReference>